<keyword evidence="3" id="KW-1185">Reference proteome</keyword>
<dbReference type="InterPro" id="IPR036412">
    <property type="entry name" value="HAD-like_sf"/>
</dbReference>
<dbReference type="PANTHER" id="PTHR35134:SF2">
    <property type="entry name" value="NUCLEOTIDASE YQFW-RELATED"/>
    <property type="match status" value="1"/>
</dbReference>
<dbReference type="OrthoDB" id="10248475at2759"/>
<feature type="compositionally biased region" description="Acidic residues" evidence="1">
    <location>
        <begin position="353"/>
        <end position="391"/>
    </location>
</feature>
<accession>A0A1X2ISR4</accession>
<dbReference type="STRING" id="90262.A0A1X2ISR4"/>
<organism evidence="2 3">
    <name type="scientific">Absidia repens</name>
    <dbReference type="NCBI Taxonomy" id="90262"/>
    <lineage>
        <taxon>Eukaryota</taxon>
        <taxon>Fungi</taxon>
        <taxon>Fungi incertae sedis</taxon>
        <taxon>Mucoromycota</taxon>
        <taxon>Mucoromycotina</taxon>
        <taxon>Mucoromycetes</taxon>
        <taxon>Mucorales</taxon>
        <taxon>Cunninghamellaceae</taxon>
        <taxon>Absidia</taxon>
    </lineage>
</organism>
<protein>
    <submittedName>
        <fullName evidence="2">Uncharacterized protein</fullName>
    </submittedName>
</protein>
<evidence type="ECO:0000313" key="3">
    <source>
        <dbReference type="Proteomes" id="UP000193560"/>
    </source>
</evidence>
<proteinExistence type="predicted"/>
<sequence>MKRPNKKIIAVELDQILVRTMDAFLAWHNNTYDTDMVLTDVYCNNTRDLTRVFGGTKEIGCAKLREFYDSPDFNDMVPLRDTDDDYDETSSDDVAHGSNLFGAAGTEQQKQKQRWGALEVLQYLKKRKWTLVIVTYRPQFTQSTTQRFIDRYYPGLFDRIYYCNQGLSVADQLDYVPKPITIMCQEIGADYLIDDTLEHCLDCSVLDMTLLLYDHHGKYAYNHILPQKRPRYGRPTLTSTSKQLYQRSASRSSSLPDNVTRVKSWKDILDQFPMPTSPLRHCHYPTATAPSVPAPSPATNHITYPTSASHKKNSSVRPTPTAATAATNTTTIPRVTLWNDRKTSFSQVFLSDGTDDNTDTDDDDDEQIDTDDDGQDSEDDDYNNSQGDDEYQSTWSDRDAIAV</sequence>
<dbReference type="SUPFAM" id="SSF56784">
    <property type="entry name" value="HAD-like"/>
    <property type="match status" value="1"/>
</dbReference>
<feature type="region of interest" description="Disordered" evidence="1">
    <location>
        <begin position="349"/>
        <end position="403"/>
    </location>
</feature>
<evidence type="ECO:0000256" key="1">
    <source>
        <dbReference type="SAM" id="MobiDB-lite"/>
    </source>
</evidence>
<dbReference type="Proteomes" id="UP000193560">
    <property type="component" value="Unassembled WGS sequence"/>
</dbReference>
<evidence type="ECO:0000313" key="2">
    <source>
        <dbReference type="EMBL" id="ORZ21562.1"/>
    </source>
</evidence>
<feature type="compositionally biased region" description="Low complexity" evidence="1">
    <location>
        <begin position="318"/>
        <end position="328"/>
    </location>
</feature>
<dbReference type="PANTHER" id="PTHR35134">
    <property type="entry name" value="NUCLEOTIDASE YQFW-RELATED"/>
    <property type="match status" value="1"/>
</dbReference>
<feature type="region of interest" description="Disordered" evidence="1">
    <location>
        <begin position="285"/>
        <end position="328"/>
    </location>
</feature>
<name>A0A1X2ISR4_9FUNG</name>
<feature type="region of interest" description="Disordered" evidence="1">
    <location>
        <begin position="231"/>
        <end position="256"/>
    </location>
</feature>
<feature type="compositionally biased region" description="Polar residues" evidence="1">
    <location>
        <begin position="236"/>
        <end position="256"/>
    </location>
</feature>
<dbReference type="EMBL" id="MCGE01000005">
    <property type="protein sequence ID" value="ORZ21562.1"/>
    <property type="molecule type" value="Genomic_DNA"/>
</dbReference>
<gene>
    <name evidence="2" type="ORF">BCR42DRAFT_448393</name>
</gene>
<dbReference type="InterPro" id="IPR023214">
    <property type="entry name" value="HAD_sf"/>
</dbReference>
<comment type="caution">
    <text evidence="2">The sequence shown here is derived from an EMBL/GenBank/DDBJ whole genome shotgun (WGS) entry which is preliminary data.</text>
</comment>
<dbReference type="Gene3D" id="3.40.50.1000">
    <property type="entry name" value="HAD superfamily/HAD-like"/>
    <property type="match status" value="1"/>
</dbReference>
<dbReference type="AlphaFoldDB" id="A0A1X2ISR4"/>
<reference evidence="2 3" key="1">
    <citation type="submission" date="2016-07" db="EMBL/GenBank/DDBJ databases">
        <title>Pervasive Adenine N6-methylation of Active Genes in Fungi.</title>
        <authorList>
            <consortium name="DOE Joint Genome Institute"/>
            <person name="Mondo S.J."/>
            <person name="Dannebaum R.O."/>
            <person name="Kuo R.C."/>
            <person name="Labutti K."/>
            <person name="Haridas S."/>
            <person name="Kuo A."/>
            <person name="Salamov A."/>
            <person name="Ahrendt S.R."/>
            <person name="Lipzen A."/>
            <person name="Sullivan W."/>
            <person name="Andreopoulos W.B."/>
            <person name="Clum A."/>
            <person name="Lindquist E."/>
            <person name="Daum C."/>
            <person name="Ramamoorthy G.K."/>
            <person name="Gryganskyi A."/>
            <person name="Culley D."/>
            <person name="Magnuson J.K."/>
            <person name="James T.Y."/>
            <person name="O'Malley M.A."/>
            <person name="Stajich J.E."/>
            <person name="Spatafora J.W."/>
            <person name="Visel A."/>
            <person name="Grigoriev I.V."/>
        </authorList>
    </citation>
    <scope>NUCLEOTIDE SEQUENCE [LARGE SCALE GENOMIC DNA]</scope>
    <source>
        <strain evidence="2 3">NRRL 1336</strain>
    </source>
</reference>
<dbReference type="InterPro" id="IPR052419">
    <property type="entry name" value="5_3-deoxyribonucleotidase-like"/>
</dbReference>